<dbReference type="InterPro" id="IPR003591">
    <property type="entry name" value="Leu-rich_rpt_typical-subtyp"/>
</dbReference>
<keyword evidence="8" id="KW-1133">Transmembrane helix</keyword>
<evidence type="ECO:0000313" key="15">
    <source>
        <dbReference type="Proteomes" id="UP001154282"/>
    </source>
</evidence>
<dbReference type="GO" id="GO:0005886">
    <property type="term" value="C:plasma membrane"/>
    <property type="evidence" value="ECO:0007669"/>
    <property type="project" value="UniProtKB-SubCell"/>
</dbReference>
<feature type="domain" description="Leucine-rich repeat-containing N-terminal plant-type" evidence="13">
    <location>
        <begin position="31"/>
        <end position="69"/>
    </location>
</feature>
<feature type="chain" id="PRO_5043336923" description="Leucine-rich repeat-containing N-terminal plant-type domain-containing protein" evidence="12">
    <location>
        <begin position="27"/>
        <end position="1070"/>
    </location>
</feature>
<evidence type="ECO:0000256" key="4">
    <source>
        <dbReference type="ARBA" id="ARBA00022614"/>
    </source>
</evidence>
<dbReference type="Gene3D" id="3.80.10.10">
    <property type="entry name" value="Ribonuclease Inhibitor"/>
    <property type="match status" value="5"/>
</dbReference>
<dbReference type="Pfam" id="PF13855">
    <property type="entry name" value="LRR_8"/>
    <property type="match status" value="2"/>
</dbReference>
<evidence type="ECO:0000256" key="8">
    <source>
        <dbReference type="ARBA" id="ARBA00022989"/>
    </source>
</evidence>
<evidence type="ECO:0000256" key="3">
    <source>
        <dbReference type="ARBA" id="ARBA00022475"/>
    </source>
</evidence>
<dbReference type="FunFam" id="3.80.10.10:FF:000095">
    <property type="entry name" value="LRR receptor-like serine/threonine-protein kinase GSO1"/>
    <property type="match status" value="1"/>
</dbReference>
<dbReference type="SMART" id="SM00365">
    <property type="entry name" value="LRR_SD22"/>
    <property type="match status" value="4"/>
</dbReference>
<dbReference type="EMBL" id="CAMGYJ010000008">
    <property type="protein sequence ID" value="CAI0453635.1"/>
    <property type="molecule type" value="Genomic_DNA"/>
</dbReference>
<dbReference type="InterPro" id="IPR013210">
    <property type="entry name" value="LRR_N_plant-typ"/>
</dbReference>
<sequence>MNSLSTVAMALLVSVIWMGLWDGTLGAGCSADEREALLKFKADLEDPSSWLTSWVGQEDCCTWSHVVCDNYTGHVTELHLGLPQPSNWSNSVLSGKLNPSLLELKYLGYLDLSNNDFHGIQVPSFLGLMTSLNTLYLDKAGFGGLIPHQLGNLSNLQHLGLEASKHYGLYADSLRWLSGLPSLKFLDLSNVDLSNASDWLNMINALPSLSKLYLANCQILHTPALANVNLSSLSSLSLYHNQFDQTSVPSWVFQLKSLTFLNLAYNTFRGPIPLQLQNLTLLRTLELASNHFNHSVPNWLYSLHHLEYLDLYSNKLNGRVSTIGIGNLSSLVHLDMSVNHGLEFERGIPESFKSLCRLRSLSLGYVKLNQNVSEVLEILGECASITLQELYLDTCQLHGQLTDQIGLFKRLNRLILPNNSISGPLPSSFGEMTSLNHLDLSRNKINGSFPTSFGSLTGLTYVDISRNAMHGVVLPEIHLANLTKLTFFLASGNQMAFKANPDWVPSRLLQILNLESWYVGPGFPHWLKGLQYLKSLDLANSGISEPIPDWFWSMSSQFYYMNFSLNKISGRLANIISVVGTDSLFDFSNNRLELPLPTISSNLTLLDLSYNLLSGNLVKFLCFRPSEMRTTQYLNLRGNLLSGEIPGCWKNWRSLEVLRLGSNKFIGRIPNSIGTLISLVALHIQNNSLTGEIPLSLGNCSKLLTIDLGYNGLEGEIPRWMGMSLSRLSILNLRANKFHGSMPVELCHLQFLQILDLSHNSLSGSLPECLSNFSAMATSDNTDVAVIYLFFGGGEVYSENQILLTKGSFVDYSTILNYVRSVDLSCNNLSGVIPEEITDLKELQYLNLSHNLFSSRMPEGLQTMESLESMDLSVNRLTGVIPPGIASLTFLSYLNLSYNNLNGEIPSSTQLQSFDSWSFIGNQDLCGPPLNKGCSASIVVPSSGNEDEEDEFLWFSISTSIGFVAGFAVTELDVDNYNDDDDEESELFGSGSGDVYYPSNDQDPYLKGVDVYKKSTGISLRVPVLTSNLTSGMLLLNNDTYTPRFSWSVAADVESLAWDPHNSHFIFFSI</sequence>
<comment type="subcellular location">
    <subcellularLocation>
        <location evidence="1">Cell membrane</location>
        <topology evidence="1">Single-pass type I membrane protein</topology>
    </subcellularLocation>
</comment>
<evidence type="ECO:0000256" key="11">
    <source>
        <dbReference type="ARBA" id="ARBA00023180"/>
    </source>
</evidence>
<dbReference type="InterPro" id="IPR032675">
    <property type="entry name" value="LRR_dom_sf"/>
</dbReference>
<comment type="similarity">
    <text evidence="2">Belongs to the RLP family.</text>
</comment>
<dbReference type="PRINTS" id="PR00019">
    <property type="entry name" value="LEURICHRPT"/>
</dbReference>
<reference evidence="14" key="1">
    <citation type="submission" date="2022-08" db="EMBL/GenBank/DDBJ databases">
        <authorList>
            <person name="Gutierrez-Valencia J."/>
        </authorList>
    </citation>
    <scope>NUCLEOTIDE SEQUENCE</scope>
</reference>
<dbReference type="Pfam" id="PF00560">
    <property type="entry name" value="LRR_1"/>
    <property type="match status" value="10"/>
</dbReference>
<keyword evidence="4" id="KW-0433">Leucine-rich repeat</keyword>
<proteinExistence type="inferred from homology"/>
<name>A0AAV0N564_9ROSI</name>
<dbReference type="SUPFAM" id="SSF52058">
    <property type="entry name" value="L domain-like"/>
    <property type="match status" value="2"/>
</dbReference>
<dbReference type="Pfam" id="PF08263">
    <property type="entry name" value="LRRNT_2"/>
    <property type="match status" value="1"/>
</dbReference>
<keyword evidence="3" id="KW-1003">Cell membrane</keyword>
<dbReference type="PANTHER" id="PTHR48063:SF98">
    <property type="entry name" value="LRR RECEPTOR-LIKE SERINE_THREONINE-PROTEIN KINASE FLS2"/>
    <property type="match status" value="1"/>
</dbReference>
<dbReference type="PANTHER" id="PTHR48063">
    <property type="entry name" value="LRR RECEPTOR-LIKE KINASE"/>
    <property type="match status" value="1"/>
</dbReference>
<evidence type="ECO:0000256" key="7">
    <source>
        <dbReference type="ARBA" id="ARBA00022737"/>
    </source>
</evidence>
<evidence type="ECO:0000313" key="14">
    <source>
        <dbReference type="EMBL" id="CAI0453635.1"/>
    </source>
</evidence>
<dbReference type="FunFam" id="3.80.10.10:FF:000041">
    <property type="entry name" value="LRR receptor-like serine/threonine-protein kinase ERECTA"/>
    <property type="match status" value="2"/>
</dbReference>
<evidence type="ECO:0000256" key="6">
    <source>
        <dbReference type="ARBA" id="ARBA00022729"/>
    </source>
</evidence>
<evidence type="ECO:0000256" key="2">
    <source>
        <dbReference type="ARBA" id="ARBA00009592"/>
    </source>
</evidence>
<dbReference type="InterPro" id="IPR001611">
    <property type="entry name" value="Leu-rich_rpt"/>
</dbReference>
<evidence type="ECO:0000259" key="13">
    <source>
        <dbReference type="Pfam" id="PF08263"/>
    </source>
</evidence>
<evidence type="ECO:0000256" key="10">
    <source>
        <dbReference type="ARBA" id="ARBA00023170"/>
    </source>
</evidence>
<organism evidence="14 15">
    <name type="scientific">Linum tenue</name>
    <dbReference type="NCBI Taxonomy" id="586396"/>
    <lineage>
        <taxon>Eukaryota</taxon>
        <taxon>Viridiplantae</taxon>
        <taxon>Streptophyta</taxon>
        <taxon>Embryophyta</taxon>
        <taxon>Tracheophyta</taxon>
        <taxon>Spermatophyta</taxon>
        <taxon>Magnoliopsida</taxon>
        <taxon>eudicotyledons</taxon>
        <taxon>Gunneridae</taxon>
        <taxon>Pentapetalae</taxon>
        <taxon>rosids</taxon>
        <taxon>fabids</taxon>
        <taxon>Malpighiales</taxon>
        <taxon>Linaceae</taxon>
        <taxon>Linum</taxon>
    </lineage>
</organism>
<keyword evidence="10" id="KW-0675">Receptor</keyword>
<keyword evidence="11" id="KW-0325">Glycoprotein</keyword>
<evidence type="ECO:0000256" key="12">
    <source>
        <dbReference type="SAM" id="SignalP"/>
    </source>
</evidence>
<accession>A0AAV0N564</accession>
<dbReference type="AlphaFoldDB" id="A0AAV0N564"/>
<dbReference type="SMART" id="SM00369">
    <property type="entry name" value="LRR_TYP"/>
    <property type="match status" value="11"/>
</dbReference>
<keyword evidence="5" id="KW-0812">Transmembrane</keyword>
<protein>
    <recommendedName>
        <fullName evidence="13">Leucine-rich repeat-containing N-terminal plant-type domain-containing protein</fullName>
    </recommendedName>
</protein>
<evidence type="ECO:0000256" key="5">
    <source>
        <dbReference type="ARBA" id="ARBA00022692"/>
    </source>
</evidence>
<dbReference type="Proteomes" id="UP001154282">
    <property type="component" value="Unassembled WGS sequence"/>
</dbReference>
<keyword evidence="15" id="KW-1185">Reference proteome</keyword>
<keyword evidence="7" id="KW-0677">Repeat</keyword>
<evidence type="ECO:0000256" key="1">
    <source>
        <dbReference type="ARBA" id="ARBA00004251"/>
    </source>
</evidence>
<dbReference type="FunFam" id="3.80.10.10:FF:000111">
    <property type="entry name" value="LRR receptor-like serine/threonine-protein kinase ERECTA"/>
    <property type="match status" value="1"/>
</dbReference>
<evidence type="ECO:0000256" key="9">
    <source>
        <dbReference type="ARBA" id="ARBA00023136"/>
    </source>
</evidence>
<dbReference type="InterPro" id="IPR046956">
    <property type="entry name" value="RLP23-like"/>
</dbReference>
<keyword evidence="9" id="KW-0472">Membrane</keyword>
<feature type="signal peptide" evidence="12">
    <location>
        <begin position="1"/>
        <end position="26"/>
    </location>
</feature>
<keyword evidence="6 12" id="KW-0732">Signal</keyword>
<gene>
    <name evidence="14" type="ORF">LITE_LOCUS31655</name>
</gene>
<comment type="caution">
    <text evidence="14">The sequence shown here is derived from an EMBL/GenBank/DDBJ whole genome shotgun (WGS) entry which is preliminary data.</text>
</comment>
<dbReference type="SUPFAM" id="SSF52047">
    <property type="entry name" value="RNI-like"/>
    <property type="match status" value="1"/>
</dbReference>